<feature type="compositionally biased region" description="Polar residues" evidence="1">
    <location>
        <begin position="176"/>
        <end position="191"/>
    </location>
</feature>
<comment type="caution">
    <text evidence="2">The sequence shown here is derived from an EMBL/GenBank/DDBJ whole genome shotgun (WGS) entry which is preliminary data.</text>
</comment>
<feature type="compositionally biased region" description="Basic and acidic residues" evidence="1">
    <location>
        <begin position="26"/>
        <end position="46"/>
    </location>
</feature>
<name>A0AAN6UE08_9PEZI</name>
<feature type="compositionally biased region" description="Basic residues" evidence="1">
    <location>
        <begin position="500"/>
        <end position="512"/>
    </location>
</feature>
<feature type="compositionally biased region" description="Polar residues" evidence="1">
    <location>
        <begin position="47"/>
        <end position="56"/>
    </location>
</feature>
<feature type="compositionally biased region" description="Polar residues" evidence="1">
    <location>
        <begin position="261"/>
        <end position="289"/>
    </location>
</feature>
<feature type="region of interest" description="Disordered" evidence="1">
    <location>
        <begin position="1"/>
        <end position="58"/>
    </location>
</feature>
<keyword evidence="3" id="KW-1185">Reference proteome</keyword>
<proteinExistence type="predicted"/>
<feature type="region of interest" description="Disordered" evidence="1">
    <location>
        <begin position="369"/>
        <end position="631"/>
    </location>
</feature>
<reference evidence="2" key="2">
    <citation type="submission" date="2023-05" db="EMBL/GenBank/DDBJ databases">
        <authorList>
            <consortium name="Lawrence Berkeley National Laboratory"/>
            <person name="Steindorff A."/>
            <person name="Hensen N."/>
            <person name="Bonometti L."/>
            <person name="Westerberg I."/>
            <person name="Brannstrom I.O."/>
            <person name="Guillou S."/>
            <person name="Cros-Aarteil S."/>
            <person name="Calhoun S."/>
            <person name="Haridas S."/>
            <person name="Kuo A."/>
            <person name="Mondo S."/>
            <person name="Pangilinan J."/>
            <person name="Riley R."/>
            <person name="Labutti K."/>
            <person name="Andreopoulos B."/>
            <person name="Lipzen A."/>
            <person name="Chen C."/>
            <person name="Yanf M."/>
            <person name="Daum C."/>
            <person name="Ng V."/>
            <person name="Clum A."/>
            <person name="Ohm R."/>
            <person name="Martin F."/>
            <person name="Silar P."/>
            <person name="Natvig D."/>
            <person name="Lalanne C."/>
            <person name="Gautier V."/>
            <person name="Ament-Velasquez S.L."/>
            <person name="Kruys A."/>
            <person name="Hutchinson M.I."/>
            <person name="Powell A.J."/>
            <person name="Barry K."/>
            <person name="Miller A.N."/>
            <person name="Grigoriev I.V."/>
            <person name="Debuchy R."/>
            <person name="Gladieux P."/>
            <person name="Thoren M.H."/>
            <person name="Johannesson H."/>
        </authorList>
    </citation>
    <scope>NUCLEOTIDE SEQUENCE</scope>
    <source>
        <strain evidence="2">CBS 123565</strain>
    </source>
</reference>
<evidence type="ECO:0000313" key="3">
    <source>
        <dbReference type="Proteomes" id="UP001304895"/>
    </source>
</evidence>
<protein>
    <recommendedName>
        <fullName evidence="4">AT hook domain-containing protein</fullName>
    </recommendedName>
</protein>
<organism evidence="2 3">
    <name type="scientific">Trichocladium antarcticum</name>
    <dbReference type="NCBI Taxonomy" id="1450529"/>
    <lineage>
        <taxon>Eukaryota</taxon>
        <taxon>Fungi</taxon>
        <taxon>Dikarya</taxon>
        <taxon>Ascomycota</taxon>
        <taxon>Pezizomycotina</taxon>
        <taxon>Sordariomycetes</taxon>
        <taxon>Sordariomycetidae</taxon>
        <taxon>Sordariales</taxon>
        <taxon>Chaetomiaceae</taxon>
        <taxon>Trichocladium</taxon>
    </lineage>
</organism>
<feature type="region of interest" description="Disordered" evidence="1">
    <location>
        <begin position="90"/>
        <end position="334"/>
    </location>
</feature>
<dbReference type="EMBL" id="MU853430">
    <property type="protein sequence ID" value="KAK4130871.1"/>
    <property type="molecule type" value="Genomic_DNA"/>
</dbReference>
<dbReference type="Proteomes" id="UP001304895">
    <property type="component" value="Unassembled WGS sequence"/>
</dbReference>
<dbReference type="AlphaFoldDB" id="A0AAN6UE08"/>
<gene>
    <name evidence="2" type="ORF">BT67DRAFT_445188</name>
</gene>
<feature type="compositionally biased region" description="Low complexity" evidence="1">
    <location>
        <begin position="528"/>
        <end position="537"/>
    </location>
</feature>
<evidence type="ECO:0000256" key="1">
    <source>
        <dbReference type="SAM" id="MobiDB-lite"/>
    </source>
</evidence>
<evidence type="ECO:0008006" key="4">
    <source>
        <dbReference type="Google" id="ProtNLM"/>
    </source>
</evidence>
<reference evidence="2" key="1">
    <citation type="journal article" date="2023" name="Mol. Phylogenet. Evol.">
        <title>Genome-scale phylogeny and comparative genomics of the fungal order Sordariales.</title>
        <authorList>
            <person name="Hensen N."/>
            <person name="Bonometti L."/>
            <person name="Westerberg I."/>
            <person name="Brannstrom I.O."/>
            <person name="Guillou S."/>
            <person name="Cros-Aarteil S."/>
            <person name="Calhoun S."/>
            <person name="Haridas S."/>
            <person name="Kuo A."/>
            <person name="Mondo S."/>
            <person name="Pangilinan J."/>
            <person name="Riley R."/>
            <person name="LaButti K."/>
            <person name="Andreopoulos B."/>
            <person name="Lipzen A."/>
            <person name="Chen C."/>
            <person name="Yan M."/>
            <person name="Daum C."/>
            <person name="Ng V."/>
            <person name="Clum A."/>
            <person name="Steindorff A."/>
            <person name="Ohm R.A."/>
            <person name="Martin F."/>
            <person name="Silar P."/>
            <person name="Natvig D.O."/>
            <person name="Lalanne C."/>
            <person name="Gautier V."/>
            <person name="Ament-Velasquez S.L."/>
            <person name="Kruys A."/>
            <person name="Hutchinson M.I."/>
            <person name="Powell A.J."/>
            <person name="Barry K."/>
            <person name="Miller A.N."/>
            <person name="Grigoriev I.V."/>
            <person name="Debuchy R."/>
            <person name="Gladieux P."/>
            <person name="Hiltunen Thoren M."/>
            <person name="Johannesson H."/>
        </authorList>
    </citation>
    <scope>NUCLEOTIDE SEQUENCE</scope>
    <source>
        <strain evidence="2">CBS 123565</strain>
    </source>
</reference>
<evidence type="ECO:0000313" key="2">
    <source>
        <dbReference type="EMBL" id="KAK4130871.1"/>
    </source>
</evidence>
<feature type="compositionally biased region" description="Polar residues" evidence="1">
    <location>
        <begin position="213"/>
        <end position="228"/>
    </location>
</feature>
<sequence>MASPREILDSEDDGSDFGDNPEVSDADAHRRIEVPHHEPATVDASHDASTGSTDPSFFQRIYDEQQAAAGARETIIPDTAPAGASVWTCTEVSSAPTPGQKPQAADFSSLTPITDPVPASRRSNRTRRVPQADLIDLTDITTPGKEAAADADDVWDVPSSARSQRATRTYGKRQRAGQQLSLQQEATSDMAPTQDPYDFPESTPRTRKKTKRNAPSSSAQHAQDSSPVLQVPTEETTSSGRRRTTRSMGNNSALSGDPNMADTSTALYITQSSLTASQKQEYHTINPSSEAGLDMPETPLPRPPPGVGEVYKSSGATTIAYPTPSRIRSSRKRAPAFDGLEGNDAAEVLADHDVDHQARYFAALGEDAPTVLQPSSPDVLHDMSAENATKAKRSGIKAVSSGGLGSADMDPPVPTTRRKRRRKMDQEEDPLLLDAVDGAQGNDNSLQQDGKAEDELKDATVSGLQPDPNASDQPVAPPEVEAIDVDPIESPAAAPPAPTQRKKPARKKKGSKTKAATPPAEPEPAPATEPAEAAEPPATRKRGRPRKPEAAAARSVEPAADAEAANTAPSPQPLSEFSRGHKSQPHPGAEEGDNNDDDDTKRNGLPPPHAVAEPVGKETEKTARNQTDQKVQYRVGLSKRSRIAPLLKFVKKPT</sequence>
<accession>A0AAN6UE08</accession>
<feature type="compositionally biased region" description="Low complexity" evidence="1">
    <location>
        <begin position="550"/>
        <end position="569"/>
    </location>
</feature>